<evidence type="ECO:0000313" key="5">
    <source>
        <dbReference type="Proteomes" id="UP001515480"/>
    </source>
</evidence>
<feature type="signal peptide" evidence="2">
    <location>
        <begin position="1"/>
        <end position="22"/>
    </location>
</feature>
<gene>
    <name evidence="4" type="ORF">AB1Y20_009891</name>
</gene>
<reference evidence="4 5" key="1">
    <citation type="journal article" date="2024" name="Science">
        <title>Giant polyketide synthase enzymes in the biosynthesis of giant marine polyether toxins.</title>
        <authorList>
            <person name="Fallon T.R."/>
            <person name="Shende V.V."/>
            <person name="Wierzbicki I.H."/>
            <person name="Pendleton A.L."/>
            <person name="Watervoot N.F."/>
            <person name="Auber R.P."/>
            <person name="Gonzalez D.J."/>
            <person name="Wisecaver J.H."/>
            <person name="Moore B.S."/>
        </authorList>
    </citation>
    <scope>NUCLEOTIDE SEQUENCE [LARGE SCALE GENOMIC DNA]</scope>
    <source>
        <strain evidence="4 5">12B1</strain>
    </source>
</reference>
<dbReference type="SUPFAM" id="SSF47473">
    <property type="entry name" value="EF-hand"/>
    <property type="match status" value="1"/>
</dbReference>
<dbReference type="Pfam" id="PF13499">
    <property type="entry name" value="EF-hand_7"/>
    <property type="match status" value="1"/>
</dbReference>
<accession>A0AB34K5J3</accession>
<proteinExistence type="predicted"/>
<organism evidence="4 5">
    <name type="scientific">Prymnesium parvum</name>
    <name type="common">Toxic golden alga</name>
    <dbReference type="NCBI Taxonomy" id="97485"/>
    <lineage>
        <taxon>Eukaryota</taxon>
        <taxon>Haptista</taxon>
        <taxon>Haptophyta</taxon>
        <taxon>Prymnesiophyceae</taxon>
        <taxon>Prymnesiales</taxon>
        <taxon>Prymnesiaceae</taxon>
        <taxon>Prymnesium</taxon>
    </lineage>
</organism>
<evidence type="ECO:0000313" key="4">
    <source>
        <dbReference type="EMBL" id="KAL1528548.1"/>
    </source>
</evidence>
<name>A0AB34K5J3_PRYPA</name>
<evidence type="ECO:0000256" key="1">
    <source>
        <dbReference type="ARBA" id="ARBA00022837"/>
    </source>
</evidence>
<feature type="domain" description="EF-hand" evidence="3">
    <location>
        <begin position="191"/>
        <end position="226"/>
    </location>
</feature>
<feature type="domain" description="EF-hand" evidence="3">
    <location>
        <begin position="147"/>
        <end position="182"/>
    </location>
</feature>
<dbReference type="CDD" id="cd00051">
    <property type="entry name" value="EFh"/>
    <property type="match status" value="1"/>
</dbReference>
<feature type="chain" id="PRO_5044245752" description="EF-hand domain-containing protein" evidence="2">
    <location>
        <begin position="23"/>
        <end position="502"/>
    </location>
</feature>
<keyword evidence="2" id="KW-0732">Signal</keyword>
<evidence type="ECO:0000256" key="2">
    <source>
        <dbReference type="SAM" id="SignalP"/>
    </source>
</evidence>
<dbReference type="AlphaFoldDB" id="A0AB34K5J3"/>
<dbReference type="InterPro" id="IPR011992">
    <property type="entry name" value="EF-hand-dom_pair"/>
</dbReference>
<dbReference type="PROSITE" id="PS50222">
    <property type="entry name" value="EF_HAND_2"/>
    <property type="match status" value="2"/>
</dbReference>
<keyword evidence="1" id="KW-0106">Calcium</keyword>
<comment type="caution">
    <text evidence="4">The sequence shown here is derived from an EMBL/GenBank/DDBJ whole genome shotgun (WGS) entry which is preliminary data.</text>
</comment>
<dbReference type="GO" id="GO:0005509">
    <property type="term" value="F:calcium ion binding"/>
    <property type="evidence" value="ECO:0007669"/>
    <property type="project" value="InterPro"/>
</dbReference>
<protein>
    <recommendedName>
        <fullName evidence="3">EF-hand domain-containing protein</fullName>
    </recommendedName>
</protein>
<dbReference type="PROSITE" id="PS00018">
    <property type="entry name" value="EF_HAND_1"/>
    <property type="match status" value="2"/>
</dbReference>
<dbReference type="InterPro" id="IPR018247">
    <property type="entry name" value="EF_Hand_1_Ca_BS"/>
</dbReference>
<dbReference type="SMART" id="SM00054">
    <property type="entry name" value="EFh"/>
    <property type="match status" value="2"/>
</dbReference>
<dbReference type="EMBL" id="JBGBPQ010000002">
    <property type="protein sequence ID" value="KAL1528548.1"/>
    <property type="molecule type" value="Genomic_DNA"/>
</dbReference>
<dbReference type="Proteomes" id="UP001515480">
    <property type="component" value="Unassembled WGS sequence"/>
</dbReference>
<dbReference type="InterPro" id="IPR002048">
    <property type="entry name" value="EF_hand_dom"/>
</dbReference>
<sequence length="502" mass="55411">MPSPAALLALPLLALSLPAAGGAMTTHVPPRASPFAIRALRDMALLEDALCAFSATLKPTADYGLPPKPHRLSDASARLLSAAEGLTERVRAVETLVRTEEDGKGSPFVAAGKPQDLQALRKSATRLQQQVEEQRILIALIEGRGQESTTRAREIFDQIDVNGDGKLELEEFEGAARSLLTFQNEGGLGHALRTELRARFQQADTDENGSLSFDEFVVMLRQLQGNALGPLRTVFQEALEQLLDVMLQLTALSLTTELTSRSGRAQELSHCVDEWCELESRARIIESELQKAPEECDVEENSSVCASAEDLLREVARLAADISLTNEVQEASPLSMRRVSRQLAFALTNFKSSLTFCYRGLQLMCRDIGEVILLGPKLWKERKLTTEDVGLVKRTVADVVMLIPYAIVMIVPLTPPGHVFAFSLLNRCFPGAMPSAFTEKRQDIFEVYTRLAAQAQERSTLGVSLRGASWRKRLSSKIPKIARKMIPFARPRRRPKPMPAQT</sequence>
<evidence type="ECO:0000259" key="3">
    <source>
        <dbReference type="PROSITE" id="PS50222"/>
    </source>
</evidence>
<dbReference type="Gene3D" id="1.10.238.10">
    <property type="entry name" value="EF-hand"/>
    <property type="match status" value="1"/>
</dbReference>
<keyword evidence="5" id="KW-1185">Reference proteome</keyword>